<dbReference type="SUPFAM" id="SSF48403">
    <property type="entry name" value="Ankyrin repeat"/>
    <property type="match status" value="2"/>
</dbReference>
<sequence>MHRRNCDQAVALSMSVESQLTNQDNGTTILLDETQPVNDRRSSSIIHTPDKLVWTAGVGNTEMFEYLVCIDPEKLRMPNADGLCAIHQAAIKNQIKIMEIIERHHGGKQVINNLIHLFLYLTTLDLNEIDQNGWTALHHATRHGHLSLMQWLLDHENVDSRKKNDDNEAPVHVAILNNQLEALNLLLSNRHDVVNLIGGRNHATPLHYASLMDNLEVAKILTSYNARLCQPCGAGLYPVHVAASNSSNKVFKHICEVATSLGYDPISIFNFCDFENHTAMHSAVIGNTYYPQSNTMIANAFLDNVGTKKVEFRDEIGFDLENGSWDHKSAFLRPCLPETETGQSNVTRTRLDPNDDLSTPVHLACAQGTLELVKLMFDSQPDLKKKVLGIRDIQGMTLLHRAAMFDHIDVCAYLLEAGIDIDVCDNNKRTALLLAATECSLQSVRYLLSCGASILLRDIYDRNLLHYIIIKQLNVKEIAEQLFSRHNYHLLFDQRDRDGFCPVHYASKDGQLSILQFLIKMGAEIGNKTNQRQSPLHFAAQYGRYNTCKQLLDTTDFKRIINEQDHLGQTPLHLSSQNGHTNIVELLLHRGALFIKTYDGNSPLHEAAANGHINTIRSILQTHSHLVNVQNLDGQTPLHRASYNGHPDCVTLLLYSKAEFLKDRHGDTFVDLAIEQKQKDVCLAIIAHDRWKEAFDLPCPKYRTPLLGLIEHLPECVSVG</sequence>
<dbReference type="SMART" id="SM00248">
    <property type="entry name" value="ANK"/>
    <property type="match status" value="15"/>
</dbReference>
<evidence type="ECO:0000256" key="2">
    <source>
        <dbReference type="ARBA" id="ARBA00023043"/>
    </source>
</evidence>
<evidence type="ECO:0000313" key="6">
    <source>
        <dbReference type="Proteomes" id="UP000663829"/>
    </source>
</evidence>
<evidence type="ECO:0000256" key="3">
    <source>
        <dbReference type="PROSITE-ProRule" id="PRU00023"/>
    </source>
</evidence>
<dbReference type="Gene3D" id="1.25.40.20">
    <property type="entry name" value="Ankyrin repeat-containing domain"/>
    <property type="match status" value="5"/>
</dbReference>
<evidence type="ECO:0000256" key="1">
    <source>
        <dbReference type="ARBA" id="ARBA00022737"/>
    </source>
</evidence>
<evidence type="ECO:0000313" key="5">
    <source>
        <dbReference type="EMBL" id="CAF3746749.1"/>
    </source>
</evidence>
<feature type="repeat" description="ANK" evidence="3">
    <location>
        <begin position="394"/>
        <end position="426"/>
    </location>
</feature>
<organism evidence="4 6">
    <name type="scientific">Didymodactylos carnosus</name>
    <dbReference type="NCBI Taxonomy" id="1234261"/>
    <lineage>
        <taxon>Eukaryota</taxon>
        <taxon>Metazoa</taxon>
        <taxon>Spiralia</taxon>
        <taxon>Gnathifera</taxon>
        <taxon>Rotifera</taxon>
        <taxon>Eurotatoria</taxon>
        <taxon>Bdelloidea</taxon>
        <taxon>Philodinida</taxon>
        <taxon>Philodinidae</taxon>
        <taxon>Didymodactylos</taxon>
    </lineage>
</organism>
<dbReference type="PANTHER" id="PTHR24166">
    <property type="entry name" value="ROLLING PEBBLES, ISOFORM B"/>
    <property type="match status" value="1"/>
</dbReference>
<evidence type="ECO:0000313" key="4">
    <source>
        <dbReference type="EMBL" id="CAF0973843.1"/>
    </source>
</evidence>
<protein>
    <submittedName>
        <fullName evidence="4">Uncharacterized protein</fullName>
    </submittedName>
</protein>
<dbReference type="Proteomes" id="UP000663829">
    <property type="component" value="Unassembled WGS sequence"/>
</dbReference>
<keyword evidence="1" id="KW-0677">Repeat</keyword>
<dbReference type="OrthoDB" id="1661883at2759"/>
<keyword evidence="6" id="KW-1185">Reference proteome</keyword>
<dbReference type="EMBL" id="CAJNOQ010002700">
    <property type="protein sequence ID" value="CAF0973843.1"/>
    <property type="molecule type" value="Genomic_DNA"/>
</dbReference>
<feature type="repeat" description="ANK" evidence="3">
    <location>
        <begin position="498"/>
        <end position="530"/>
    </location>
</feature>
<dbReference type="PANTHER" id="PTHR24166:SF52">
    <property type="entry name" value="ANKYRIN REPEAT DOMAIN-CONTAINING PROTEIN 65"/>
    <property type="match status" value="1"/>
</dbReference>
<dbReference type="Pfam" id="PF12796">
    <property type="entry name" value="Ank_2"/>
    <property type="match status" value="3"/>
</dbReference>
<dbReference type="AlphaFoldDB" id="A0A814EXD6"/>
<dbReference type="InterPro" id="IPR050889">
    <property type="entry name" value="Dendritic_Spine_Reg/Scaffold"/>
</dbReference>
<comment type="caution">
    <text evidence="4">The sequence shown here is derived from an EMBL/GenBank/DDBJ whole genome shotgun (WGS) entry which is preliminary data.</text>
</comment>
<keyword evidence="2 3" id="KW-0040">ANK repeat</keyword>
<accession>A0A814EXD6</accession>
<feature type="repeat" description="ANK" evidence="3">
    <location>
        <begin position="427"/>
        <end position="459"/>
    </location>
</feature>
<dbReference type="Proteomes" id="UP000681722">
    <property type="component" value="Unassembled WGS sequence"/>
</dbReference>
<dbReference type="InterPro" id="IPR002110">
    <property type="entry name" value="Ankyrin_rpt"/>
</dbReference>
<dbReference type="InterPro" id="IPR036770">
    <property type="entry name" value="Ankyrin_rpt-contain_sf"/>
</dbReference>
<proteinExistence type="predicted"/>
<dbReference type="Pfam" id="PF13857">
    <property type="entry name" value="Ank_5"/>
    <property type="match status" value="1"/>
</dbReference>
<feature type="repeat" description="ANK" evidence="3">
    <location>
        <begin position="567"/>
        <end position="592"/>
    </location>
</feature>
<feature type="repeat" description="ANK" evidence="3">
    <location>
        <begin position="132"/>
        <end position="155"/>
    </location>
</feature>
<gene>
    <name evidence="4" type="ORF">GPM918_LOCUS12381</name>
    <name evidence="5" type="ORF">SRO942_LOCUS12382</name>
</gene>
<feature type="repeat" description="ANK" evidence="3">
    <location>
        <begin position="633"/>
        <end position="659"/>
    </location>
</feature>
<name>A0A814EXD6_9BILA</name>
<reference evidence="4" key="1">
    <citation type="submission" date="2021-02" db="EMBL/GenBank/DDBJ databases">
        <authorList>
            <person name="Nowell W R."/>
        </authorList>
    </citation>
    <scope>NUCLEOTIDE SEQUENCE</scope>
</reference>
<dbReference type="PROSITE" id="PS50297">
    <property type="entry name" value="ANK_REP_REGION"/>
    <property type="match status" value="6"/>
</dbReference>
<dbReference type="EMBL" id="CAJOBC010002700">
    <property type="protein sequence ID" value="CAF3746749.1"/>
    <property type="molecule type" value="Genomic_DNA"/>
</dbReference>
<feature type="repeat" description="ANK" evidence="3">
    <location>
        <begin position="599"/>
        <end position="631"/>
    </location>
</feature>
<dbReference type="PROSITE" id="PS50088">
    <property type="entry name" value="ANK_REPEAT"/>
    <property type="match status" value="7"/>
</dbReference>
<dbReference type="Pfam" id="PF00023">
    <property type="entry name" value="Ank"/>
    <property type="match status" value="2"/>
</dbReference>